<dbReference type="InterPro" id="IPR009100">
    <property type="entry name" value="AcylCoA_DH/oxidase_NM_dom_sf"/>
</dbReference>
<dbReference type="InterPro" id="IPR009075">
    <property type="entry name" value="AcylCo_DH/oxidase_C"/>
</dbReference>
<dbReference type="Gene3D" id="2.40.110.20">
    <property type="match status" value="1"/>
</dbReference>
<reference evidence="9" key="1">
    <citation type="journal article" date="2023" name="Commun. Biol.">
        <title>Genome analysis of Parmales, the sister group of diatoms, reveals the evolutionary specialization of diatoms from phago-mixotrophs to photoautotrophs.</title>
        <authorList>
            <person name="Ban H."/>
            <person name="Sato S."/>
            <person name="Yoshikawa S."/>
            <person name="Yamada K."/>
            <person name="Nakamura Y."/>
            <person name="Ichinomiya M."/>
            <person name="Sato N."/>
            <person name="Blanc-Mathieu R."/>
            <person name="Endo H."/>
            <person name="Kuwata A."/>
            <person name="Ogata H."/>
        </authorList>
    </citation>
    <scope>NUCLEOTIDE SEQUENCE [LARGE SCALE GENOMIC DNA]</scope>
    <source>
        <strain evidence="9">NIES 3699</strain>
    </source>
</reference>
<evidence type="ECO:0000259" key="7">
    <source>
        <dbReference type="Pfam" id="PF12806"/>
    </source>
</evidence>
<evidence type="ECO:0000259" key="5">
    <source>
        <dbReference type="Pfam" id="PF00441"/>
    </source>
</evidence>
<dbReference type="GO" id="GO:0016627">
    <property type="term" value="F:oxidoreductase activity, acting on the CH-CH group of donors"/>
    <property type="evidence" value="ECO:0007669"/>
    <property type="project" value="InterPro"/>
</dbReference>
<evidence type="ECO:0000256" key="2">
    <source>
        <dbReference type="ARBA" id="ARBA00022630"/>
    </source>
</evidence>
<proteinExistence type="inferred from homology"/>
<evidence type="ECO:0008006" key="10">
    <source>
        <dbReference type="Google" id="ProtNLM"/>
    </source>
</evidence>
<evidence type="ECO:0000256" key="1">
    <source>
        <dbReference type="ARBA" id="ARBA00009347"/>
    </source>
</evidence>
<evidence type="ECO:0000256" key="3">
    <source>
        <dbReference type="ARBA" id="ARBA00022827"/>
    </source>
</evidence>
<evidence type="ECO:0000313" key="8">
    <source>
        <dbReference type="EMBL" id="GMH49328.1"/>
    </source>
</evidence>
<dbReference type="Pfam" id="PF02770">
    <property type="entry name" value="Acyl-CoA_dh_M"/>
    <property type="match status" value="1"/>
</dbReference>
<dbReference type="Pfam" id="PF12806">
    <property type="entry name" value="Acyl-CoA_dh_C"/>
    <property type="match status" value="1"/>
</dbReference>
<dbReference type="InterPro" id="IPR025878">
    <property type="entry name" value="Acyl-CoA_dh-like_C_dom"/>
</dbReference>
<dbReference type="PANTHER" id="PTHR42803:SF3">
    <property type="entry name" value="ACYL-COA DEHYDROGENASE-RELATED"/>
    <property type="match status" value="1"/>
</dbReference>
<feature type="domain" description="Acyl-CoA dehydrogenase/oxidase C-terminal" evidence="5">
    <location>
        <begin position="304"/>
        <end position="461"/>
    </location>
</feature>
<dbReference type="SUPFAM" id="SSF47203">
    <property type="entry name" value="Acyl-CoA dehydrogenase C-terminal domain-like"/>
    <property type="match status" value="1"/>
</dbReference>
<comment type="cofactor">
    <cofactor evidence="4">
        <name>FAD</name>
        <dbReference type="ChEBI" id="CHEBI:57692"/>
    </cofactor>
</comment>
<name>A0A9W6ZDY5_9STRA</name>
<comment type="similarity">
    <text evidence="1 4">Belongs to the acyl-CoA dehydrogenase family.</text>
</comment>
<accession>A0A9W6ZDY5</accession>
<dbReference type="Gene3D" id="1.20.140.10">
    <property type="entry name" value="Butyryl-CoA Dehydrogenase, subunit A, domain 3"/>
    <property type="match status" value="1"/>
</dbReference>
<gene>
    <name evidence="8" type="ORF">TrVE_jg1378</name>
</gene>
<comment type="caution">
    <text evidence="8">The sequence shown here is derived from an EMBL/GenBank/DDBJ whole genome shotgun (WGS) entry which is preliminary data.</text>
</comment>
<dbReference type="InterPro" id="IPR052166">
    <property type="entry name" value="Diverse_Acyl-CoA_DH"/>
</dbReference>
<dbReference type="EMBL" id="BRXX01000593">
    <property type="protein sequence ID" value="GMH49328.1"/>
    <property type="molecule type" value="Genomic_DNA"/>
</dbReference>
<keyword evidence="4" id="KW-0560">Oxidoreductase</keyword>
<dbReference type="SUPFAM" id="SSF56645">
    <property type="entry name" value="Acyl-CoA dehydrogenase NM domain-like"/>
    <property type="match status" value="1"/>
</dbReference>
<dbReference type="PANTHER" id="PTHR42803">
    <property type="entry name" value="ACYL-COA DEHYDROGENASE"/>
    <property type="match status" value="1"/>
</dbReference>
<dbReference type="InterPro" id="IPR036250">
    <property type="entry name" value="AcylCo_DH-like_C"/>
</dbReference>
<feature type="domain" description="Acyl-CoA oxidase/dehydrogenase middle" evidence="6">
    <location>
        <begin position="186"/>
        <end position="285"/>
    </location>
</feature>
<keyword evidence="3 4" id="KW-0274">FAD</keyword>
<dbReference type="InterPro" id="IPR006091">
    <property type="entry name" value="Acyl-CoA_Oxase/DH_mid-dom"/>
</dbReference>
<dbReference type="Pfam" id="PF00441">
    <property type="entry name" value="Acyl-CoA_dh_1"/>
    <property type="match status" value="1"/>
</dbReference>
<dbReference type="AlphaFoldDB" id="A0A9W6ZDY5"/>
<feature type="domain" description="Acetyl-CoA dehydrogenase-like C-terminal" evidence="7">
    <location>
        <begin position="479"/>
        <end position="595"/>
    </location>
</feature>
<keyword evidence="9" id="KW-1185">Reference proteome</keyword>
<keyword evidence="2 4" id="KW-0285">Flavoprotein</keyword>
<dbReference type="Proteomes" id="UP001165160">
    <property type="component" value="Unassembled WGS sequence"/>
</dbReference>
<sequence>MLQQTARALRARALSRRTLSSYSPPSSRFCDINDLSWQLHSVPHLIAPFDASMTMPVLEAAENFVNAHGHLDPLFDVHESKFEPARISDKSSPSASPIVLHPETKSLLDEYVSAGFTQMQDPDGMDLPYTLTCAVNAVTSSAFTSGVLGHWTLTQCAANLLAEHGSPELVSKYHAKLIDGSWTGTMALSETQAGSSLLEIRTKATPTGNPGEYKIKGAKMWTSGADHGMYDNVIHMLLAKTEAGISLFLVPKNLVNDDGSLGARNDYEINGVNHKMGCRGLANCYWSLGDETGGATGYLIGEEGKGLNCMFFMMNEMRIHVGIGAAVCGKRGLQESLTYAVDRIQGRRKQPNSPPKPIPIIEHNDVKRMLLQQKAYSEGAMMLCLFAASLSESSEKSNKLLLEVLIPLVKSWPSEWCLEANKWAIQVLGGYGFTRDFPLEQIYRDNRLNMIHEGTAGIQSLDLLGRKTMMADGAAFKLFLSRVGEACERHSSDPATSALSAQLASATEKLADTTLHLVTKMAAGEVDEALASSHDFLNAVGHVAVGWMWIEQAGAAAADPAYEESHFLQGKVLAAKYFYENDLSKVPEVCSRLRNSVSVVNSTTASHLLH</sequence>
<organism evidence="8 9">
    <name type="scientific">Triparma verrucosa</name>
    <dbReference type="NCBI Taxonomy" id="1606542"/>
    <lineage>
        <taxon>Eukaryota</taxon>
        <taxon>Sar</taxon>
        <taxon>Stramenopiles</taxon>
        <taxon>Ochrophyta</taxon>
        <taxon>Bolidophyceae</taxon>
        <taxon>Parmales</taxon>
        <taxon>Triparmaceae</taxon>
        <taxon>Triparma</taxon>
    </lineage>
</organism>
<evidence type="ECO:0000256" key="4">
    <source>
        <dbReference type="RuleBase" id="RU362125"/>
    </source>
</evidence>
<evidence type="ECO:0000313" key="9">
    <source>
        <dbReference type="Proteomes" id="UP001165160"/>
    </source>
</evidence>
<protein>
    <recommendedName>
        <fullName evidence="10">Acyl-CoA dehydrogenase</fullName>
    </recommendedName>
</protein>
<evidence type="ECO:0000259" key="6">
    <source>
        <dbReference type="Pfam" id="PF02770"/>
    </source>
</evidence>